<dbReference type="RefSeq" id="WP_026625467.1">
    <property type="nucleotide sequence ID" value="NZ_JAWZLG010000100.1"/>
</dbReference>
<dbReference type="Pfam" id="PF14289">
    <property type="entry name" value="DUF4369"/>
    <property type="match status" value="1"/>
</dbReference>
<keyword evidence="5" id="KW-0732">Signal</keyword>
<dbReference type="PROSITE" id="PS51257">
    <property type="entry name" value="PROKAR_LIPOPROTEIN"/>
    <property type="match status" value="1"/>
</dbReference>
<dbReference type="STRING" id="1121485.GCA_000426485_01275"/>
<evidence type="ECO:0000313" key="8">
    <source>
        <dbReference type="Proteomes" id="UP000297861"/>
    </source>
</evidence>
<evidence type="ECO:0000256" key="2">
    <source>
        <dbReference type="ARBA" id="ARBA00022748"/>
    </source>
</evidence>
<dbReference type="InterPro" id="IPR017937">
    <property type="entry name" value="Thioredoxin_CS"/>
</dbReference>
<evidence type="ECO:0000256" key="3">
    <source>
        <dbReference type="ARBA" id="ARBA00023157"/>
    </source>
</evidence>
<dbReference type="AlphaFoldDB" id="A0A4Y8L4H3"/>
<keyword evidence="2" id="KW-0201">Cytochrome c-type biogenesis</keyword>
<dbReference type="InterPro" id="IPR050553">
    <property type="entry name" value="Thioredoxin_ResA/DsbE_sf"/>
</dbReference>
<comment type="subcellular location">
    <subcellularLocation>
        <location evidence="1">Cell envelope</location>
    </subcellularLocation>
</comment>
<dbReference type="GO" id="GO:0030313">
    <property type="term" value="C:cell envelope"/>
    <property type="evidence" value="ECO:0007669"/>
    <property type="project" value="UniProtKB-SubCell"/>
</dbReference>
<evidence type="ECO:0000256" key="4">
    <source>
        <dbReference type="ARBA" id="ARBA00023284"/>
    </source>
</evidence>
<dbReference type="PROSITE" id="PS51352">
    <property type="entry name" value="THIOREDOXIN_2"/>
    <property type="match status" value="1"/>
</dbReference>
<keyword evidence="8" id="KW-1185">Reference proteome</keyword>
<organism evidence="7 8">
    <name type="scientific">Dysgonomonas capnocytophagoides</name>
    <dbReference type="NCBI Taxonomy" id="45254"/>
    <lineage>
        <taxon>Bacteria</taxon>
        <taxon>Pseudomonadati</taxon>
        <taxon>Bacteroidota</taxon>
        <taxon>Bacteroidia</taxon>
        <taxon>Bacteroidales</taxon>
        <taxon>Dysgonomonadaceae</taxon>
        <taxon>Dysgonomonas</taxon>
    </lineage>
</organism>
<protein>
    <submittedName>
        <fullName evidence="7">AhpC/TSA family protein</fullName>
    </submittedName>
</protein>
<keyword evidence="3" id="KW-1015">Disulfide bond</keyword>
<feature type="chain" id="PRO_5021290595" evidence="5">
    <location>
        <begin position="23"/>
        <end position="366"/>
    </location>
</feature>
<dbReference type="InterPro" id="IPR013740">
    <property type="entry name" value="Redoxin"/>
</dbReference>
<dbReference type="EMBL" id="SOML01000003">
    <property type="protein sequence ID" value="TFD97161.1"/>
    <property type="molecule type" value="Genomic_DNA"/>
</dbReference>
<proteinExistence type="predicted"/>
<dbReference type="Gene3D" id="3.40.30.10">
    <property type="entry name" value="Glutaredoxin"/>
    <property type="match status" value="1"/>
</dbReference>
<dbReference type="GO" id="GO:0017004">
    <property type="term" value="P:cytochrome complex assembly"/>
    <property type="evidence" value="ECO:0007669"/>
    <property type="project" value="UniProtKB-KW"/>
</dbReference>
<feature type="domain" description="Thioredoxin" evidence="6">
    <location>
        <begin position="226"/>
        <end position="366"/>
    </location>
</feature>
<dbReference type="InterPro" id="IPR036249">
    <property type="entry name" value="Thioredoxin-like_sf"/>
</dbReference>
<evidence type="ECO:0000313" key="7">
    <source>
        <dbReference type="EMBL" id="TFD97161.1"/>
    </source>
</evidence>
<evidence type="ECO:0000256" key="1">
    <source>
        <dbReference type="ARBA" id="ARBA00004196"/>
    </source>
</evidence>
<comment type="caution">
    <text evidence="7">The sequence shown here is derived from an EMBL/GenBank/DDBJ whole genome shotgun (WGS) entry which is preliminary data.</text>
</comment>
<reference evidence="7 8" key="1">
    <citation type="submission" date="2019-03" db="EMBL/GenBank/DDBJ databases">
        <title>San Antonio Military Medical Center submission to MRSN (WRAIR), pending publication.</title>
        <authorList>
            <person name="Blyth D.M."/>
            <person name="Mccarthy S.L."/>
            <person name="Schall S.E."/>
            <person name="Stam J.A."/>
            <person name="Ong A.C."/>
            <person name="Mcgann P.T."/>
        </authorList>
    </citation>
    <scope>NUCLEOTIDE SEQUENCE [LARGE SCALE GENOMIC DNA]</scope>
    <source>
        <strain evidence="7 8">MRSN571793</strain>
    </source>
</reference>
<keyword evidence="4" id="KW-0676">Redox-active center</keyword>
<dbReference type="InterPro" id="IPR013766">
    <property type="entry name" value="Thioredoxin_domain"/>
</dbReference>
<name>A0A4Y8L4H3_9BACT</name>
<evidence type="ECO:0000259" key="6">
    <source>
        <dbReference type="PROSITE" id="PS51352"/>
    </source>
</evidence>
<dbReference type="Proteomes" id="UP000297861">
    <property type="component" value="Unassembled WGS sequence"/>
</dbReference>
<dbReference type="PANTHER" id="PTHR42852">
    <property type="entry name" value="THIOL:DISULFIDE INTERCHANGE PROTEIN DSBE"/>
    <property type="match status" value="1"/>
</dbReference>
<dbReference type="Pfam" id="PF08534">
    <property type="entry name" value="Redoxin"/>
    <property type="match status" value="1"/>
</dbReference>
<dbReference type="PANTHER" id="PTHR42852:SF6">
    <property type="entry name" value="THIOL:DISULFIDE INTERCHANGE PROTEIN DSBE"/>
    <property type="match status" value="1"/>
</dbReference>
<feature type="signal peptide" evidence="5">
    <location>
        <begin position="1"/>
        <end position="22"/>
    </location>
</feature>
<dbReference type="OrthoDB" id="9794348at2"/>
<gene>
    <name evidence="7" type="ORF">E2605_05695</name>
</gene>
<dbReference type="InterPro" id="IPR025380">
    <property type="entry name" value="DUF4369"/>
</dbReference>
<sequence length="366" mass="40553">MKKLLYLLPVIALLLASCTKQNELNGTFANKSNDGKMVYLLSMKSLKDNFEPIDSVIVHDGKFKFKLKETTEPSVGYIVVKEAAEGTPNGIPFVYENGTIEVAIDSVAKTSGTPMNDKCQVFFNKLSDVVKQLDALDLKIYQATDDVVRQGYMSQMDALNKQMGTIGYDFVKENIKNKVGEFYFISFMGVFSDEQVKELQALSSPEHQKLIEEILSMKQAQNGGGGFVGKKYIDVKGDSPAGKKIALSDYVGKNKLVLVDFWASWCGPCVQEMPNVVKAYAAYKSKGFEIVGISLDEDKAAWTAALTKMNMTWPQMSDLKGWGSELSAPYHVQGIPFTLLIDQDGNIIAENLRGDQLEQKLAELLK</sequence>
<dbReference type="CDD" id="cd02966">
    <property type="entry name" value="TlpA_like_family"/>
    <property type="match status" value="1"/>
</dbReference>
<evidence type="ECO:0000256" key="5">
    <source>
        <dbReference type="SAM" id="SignalP"/>
    </source>
</evidence>
<dbReference type="SUPFAM" id="SSF52833">
    <property type="entry name" value="Thioredoxin-like"/>
    <property type="match status" value="1"/>
</dbReference>
<accession>A0A4Y8L4H3</accession>
<dbReference type="PROSITE" id="PS00194">
    <property type="entry name" value="THIOREDOXIN_1"/>
    <property type="match status" value="1"/>
</dbReference>